<organism evidence="1 2">
    <name type="scientific">Pandoraea pnomenusa</name>
    <dbReference type="NCBI Taxonomy" id="93220"/>
    <lineage>
        <taxon>Bacteria</taxon>
        <taxon>Pseudomonadati</taxon>
        <taxon>Pseudomonadota</taxon>
        <taxon>Betaproteobacteria</taxon>
        <taxon>Burkholderiales</taxon>
        <taxon>Burkholderiaceae</taxon>
        <taxon>Pandoraea</taxon>
    </lineage>
</organism>
<dbReference type="RefSeq" id="WP_038619007.1">
    <property type="nucleotide sequence ID" value="NZ_CP009553.3"/>
</dbReference>
<dbReference type="Proteomes" id="UP000254573">
    <property type="component" value="Unassembled WGS sequence"/>
</dbReference>
<sequence length="67" mass="7353">MRVRAMQGDTVSAICWRYFGRTQGLVEATLAANPGLADLGPILPHGHLIELPDQPAQAEKKTVQLWD</sequence>
<dbReference type="InterPro" id="IPR008861">
    <property type="entry name" value="GpX-like"/>
</dbReference>
<gene>
    <name evidence="1" type="ORF">NCTC13160_02413</name>
</gene>
<accession>A0A378YM29</accession>
<name>A0A378YM29_9BURK</name>
<dbReference type="AlphaFoldDB" id="A0A378YM29"/>
<dbReference type="EMBL" id="UGSG01000001">
    <property type="protein sequence ID" value="SUA78222.1"/>
    <property type="molecule type" value="Genomic_DNA"/>
</dbReference>
<dbReference type="KEGG" id="ppnm:LV28_12260"/>
<reference evidence="1 2" key="1">
    <citation type="submission" date="2018-06" db="EMBL/GenBank/DDBJ databases">
        <authorList>
            <consortium name="Pathogen Informatics"/>
            <person name="Doyle S."/>
        </authorList>
    </citation>
    <scope>NUCLEOTIDE SEQUENCE [LARGE SCALE GENOMIC DNA]</scope>
    <source>
        <strain evidence="1 2">NCTC13160</strain>
    </source>
</reference>
<proteinExistence type="predicted"/>
<dbReference type="Pfam" id="PF05489">
    <property type="entry name" value="Phage_tail_X"/>
    <property type="match status" value="1"/>
</dbReference>
<evidence type="ECO:0000313" key="2">
    <source>
        <dbReference type="Proteomes" id="UP000254573"/>
    </source>
</evidence>
<evidence type="ECO:0000313" key="1">
    <source>
        <dbReference type="EMBL" id="SUA78222.1"/>
    </source>
</evidence>
<dbReference type="OrthoDB" id="8759063at2"/>
<protein>
    <submittedName>
        <fullName evidence="1">Phage Tail Protein X</fullName>
    </submittedName>
</protein>